<dbReference type="Proteomes" id="UP000281647">
    <property type="component" value="Unassembled WGS sequence"/>
</dbReference>
<protein>
    <submittedName>
        <fullName evidence="2">Uncharacterized protein</fullName>
    </submittedName>
</protein>
<dbReference type="AlphaFoldDB" id="A0A432V9G5"/>
<evidence type="ECO:0000256" key="1">
    <source>
        <dbReference type="SAM" id="MobiDB-lite"/>
    </source>
</evidence>
<dbReference type="EMBL" id="RKST01000003">
    <property type="protein sequence ID" value="RUM98832.1"/>
    <property type="molecule type" value="Genomic_DNA"/>
</dbReference>
<dbReference type="RefSeq" id="WP_128624335.1">
    <property type="nucleotide sequence ID" value="NZ_ML133508.1"/>
</dbReference>
<evidence type="ECO:0000313" key="2">
    <source>
        <dbReference type="EMBL" id="RUM98832.1"/>
    </source>
</evidence>
<sequence length="73" mass="8159">MKLLAAEQKIARTDAAARQIMSAETTARERKTARLRQLRLEKEEAERDAAAKSPAPARRTRKQAAKGNSEARQ</sequence>
<feature type="compositionally biased region" description="Basic and acidic residues" evidence="1">
    <location>
        <begin position="26"/>
        <end position="50"/>
    </location>
</feature>
<comment type="caution">
    <text evidence="2">The sequence shown here is derived from an EMBL/GenBank/DDBJ whole genome shotgun (WGS) entry which is preliminary data.</text>
</comment>
<gene>
    <name evidence="2" type="ORF">EET67_04085</name>
</gene>
<feature type="region of interest" description="Disordered" evidence="1">
    <location>
        <begin position="1"/>
        <end position="73"/>
    </location>
</feature>
<dbReference type="OrthoDB" id="9982792at2"/>
<name>A0A432V9G5_9HYPH</name>
<proteinExistence type="predicted"/>
<evidence type="ECO:0000313" key="3">
    <source>
        <dbReference type="Proteomes" id="UP000281647"/>
    </source>
</evidence>
<keyword evidence="3" id="KW-1185">Reference proteome</keyword>
<accession>A0A432V9G5</accession>
<organism evidence="2 3">
    <name type="scientific">Borborobacter arsenicus</name>
    <dbReference type="NCBI Taxonomy" id="1851146"/>
    <lineage>
        <taxon>Bacteria</taxon>
        <taxon>Pseudomonadati</taxon>
        <taxon>Pseudomonadota</taxon>
        <taxon>Alphaproteobacteria</taxon>
        <taxon>Hyphomicrobiales</taxon>
        <taxon>Phyllobacteriaceae</taxon>
        <taxon>Borborobacter</taxon>
    </lineage>
</organism>
<reference evidence="2 3" key="1">
    <citation type="submission" date="2018-11" db="EMBL/GenBank/DDBJ databases">
        <title>Pseudaminobacter arsenicus sp. nov., an arsenic-resistant bacterium isolated from arsenic-rich aquifers.</title>
        <authorList>
            <person name="Mu Y."/>
        </authorList>
    </citation>
    <scope>NUCLEOTIDE SEQUENCE [LARGE SCALE GENOMIC DNA]</scope>
    <source>
        <strain evidence="2 3">CB3</strain>
    </source>
</reference>